<evidence type="ECO:0000313" key="6">
    <source>
        <dbReference type="Proteomes" id="UP000191171"/>
    </source>
</evidence>
<dbReference type="EMBL" id="WEFP01000001">
    <property type="protein sequence ID" value="KAB7576195.1"/>
    <property type="molecule type" value="Genomic_DNA"/>
</dbReference>
<dbReference type="Proteomes" id="UP000070452">
    <property type="component" value="Unassembled WGS sequence"/>
</dbReference>
<dbReference type="Proteomes" id="UP000469871">
    <property type="component" value="Unassembled WGS sequence"/>
</dbReference>
<proteinExistence type="predicted"/>
<dbReference type="RefSeq" id="WP_002303842.1">
    <property type="nucleotide sequence ID" value="NZ_AP022341.1"/>
</dbReference>
<dbReference type="EMBL" id="LRHK01000001">
    <property type="protein sequence ID" value="KWX19142.1"/>
    <property type="molecule type" value="Genomic_DNA"/>
</dbReference>
<dbReference type="Proteomes" id="UP000191171">
    <property type="component" value="Unassembled WGS sequence"/>
</dbReference>
<dbReference type="PATRIC" id="fig|1352.770.peg.1288"/>
<evidence type="ECO:0000313" key="1">
    <source>
        <dbReference type="EMBL" id="KAB7576195.1"/>
    </source>
</evidence>
<evidence type="ECO:0000313" key="5">
    <source>
        <dbReference type="Proteomes" id="UP000070452"/>
    </source>
</evidence>
<protein>
    <submittedName>
        <fullName evidence="2">Uncharacterized protein</fullName>
    </submittedName>
</protein>
<accession>A0A132PAY1</accession>
<name>A0A132PAY1_ENTFC</name>
<gene>
    <name evidence="2" type="ORF">AWT83_11925</name>
    <name evidence="3" type="ORF">B1P95_09235</name>
    <name evidence="4" type="ORF">DKP91_11560</name>
    <name evidence="1" type="ORF">GBM73_02185</name>
</gene>
<dbReference type="AlphaFoldDB" id="A0A132PAY1"/>
<sequence>MLYIKKGIIVISFFKEYLEIINFRLKTKKESVIILVYFQGGNLMIKKLFLLSILTLAMAGCSDSGLATELITKSTEATTEELKCGNDHSDYRGLNRRCMGILGRSNCKHRCSNRRRCRRSNRKIKRKIKRSNLCCASYTDVEDAVLLNHVRRCSFMSREVGDEPKLEYAFSFAREDEDNPKTYDILA</sequence>
<evidence type="ECO:0000313" key="8">
    <source>
        <dbReference type="Proteomes" id="UP000469871"/>
    </source>
</evidence>
<dbReference type="EMBL" id="QHGU01000068">
    <property type="protein sequence ID" value="PZM55035.1"/>
    <property type="molecule type" value="Genomic_DNA"/>
</dbReference>
<evidence type="ECO:0000313" key="2">
    <source>
        <dbReference type="EMBL" id="KWX19142.1"/>
    </source>
</evidence>
<dbReference type="GeneID" id="66454408"/>
<dbReference type="EMBL" id="MVGJ01000047">
    <property type="protein sequence ID" value="OOL82465.1"/>
    <property type="molecule type" value="Genomic_DNA"/>
</dbReference>
<evidence type="ECO:0000313" key="7">
    <source>
        <dbReference type="Proteomes" id="UP000249070"/>
    </source>
</evidence>
<evidence type="ECO:0000313" key="3">
    <source>
        <dbReference type="EMBL" id="OOL82465.1"/>
    </source>
</evidence>
<dbReference type="Proteomes" id="UP000249070">
    <property type="component" value="Unassembled WGS sequence"/>
</dbReference>
<reference evidence="3 6" key="2">
    <citation type="submission" date="2017-02" db="EMBL/GenBank/DDBJ databases">
        <title>Clonality and virulence of isolates of VRE in Hematopoietic Stem Cell Transplanted (HSCT) patients.</title>
        <authorList>
            <person name="Marchi A.P."/>
            <person name="Martins R.C."/>
            <person name="Marie S.K."/>
            <person name="Levin A.S."/>
            <person name="Costa S.F."/>
        </authorList>
    </citation>
    <scope>NUCLEOTIDE SEQUENCE [LARGE SCALE GENOMIC DNA]</scope>
    <source>
        <strain evidence="3 6">LIM1759</strain>
    </source>
</reference>
<reference evidence="1 8" key="4">
    <citation type="submission" date="2019-10" db="EMBL/GenBank/DDBJ databases">
        <title>Evolutionary dynamics of vancomycin-resistant Enterococcus faecium during gastrointestinal tract colonization and bloodstream infection in immunocompromised pediatric patients.</title>
        <authorList>
            <person name="Chilambi G.S."/>
            <person name="Nordstrom H.R."/>
            <person name="Evans D.R."/>
            <person name="Ferrolino J."/>
            <person name="Hayden R.T."/>
            <person name="Maron G.M."/>
            <person name="Vo A.N."/>
            <person name="Gilmore M.S."/>
            <person name="Wolf J."/>
            <person name="Rosch J.W."/>
            <person name="Van Tyne D."/>
        </authorList>
    </citation>
    <scope>NUCLEOTIDE SEQUENCE [LARGE SCALE GENOMIC DNA]</scope>
    <source>
        <strain evidence="1 8">VRECG27</strain>
    </source>
</reference>
<evidence type="ECO:0000313" key="4">
    <source>
        <dbReference type="EMBL" id="PZM55035.1"/>
    </source>
</evidence>
<comment type="caution">
    <text evidence="2">The sequence shown here is derived from an EMBL/GenBank/DDBJ whole genome shotgun (WGS) entry which is preliminary data.</text>
</comment>
<reference evidence="4 7" key="3">
    <citation type="submission" date="2018-05" db="EMBL/GenBank/DDBJ databases">
        <title>Vancomycin-resistant Enterococcus faecium strain from Chelyabinsk, Russia.</title>
        <authorList>
            <person name="Gostev V."/>
            <person name="Goncharov A."/>
            <person name="Kolodzhieva V."/>
            <person name="Suvorov A."/>
            <person name="Sidorenko S."/>
            <person name="Zueva L."/>
        </authorList>
    </citation>
    <scope>NUCLEOTIDE SEQUENCE [LARGE SCALE GENOMIC DNA]</scope>
    <source>
        <strain evidence="4 7">20</strain>
    </source>
</reference>
<organism evidence="2 5">
    <name type="scientific">Enterococcus faecium</name>
    <name type="common">Streptococcus faecium</name>
    <dbReference type="NCBI Taxonomy" id="1352"/>
    <lineage>
        <taxon>Bacteria</taxon>
        <taxon>Bacillati</taxon>
        <taxon>Bacillota</taxon>
        <taxon>Bacilli</taxon>
        <taxon>Lactobacillales</taxon>
        <taxon>Enterococcaceae</taxon>
        <taxon>Enterococcus</taxon>
    </lineage>
</organism>
<reference evidence="2 5" key="1">
    <citation type="submission" date="2016-01" db="EMBL/GenBank/DDBJ databases">
        <title>Molecular Mechanisms for transfer of large genomic segments between Enterococcus faecium strains.</title>
        <authorList>
            <person name="Garcia-Solache M.A."/>
            <person name="Lebreton F."/>
            <person name="Mclaughlin R.E."/>
            <person name="Whiteaker J.D."/>
            <person name="Gilmore M.S."/>
            <person name="Rice L.B."/>
        </authorList>
    </citation>
    <scope>NUCLEOTIDE SEQUENCE [LARGE SCALE GENOMIC DNA]</scope>
    <source>
        <strain evidence="2 5">D344RRF x C68</strain>
    </source>
</reference>